<sequence length="156" mass="18020">MDCSRRKQTRSSHVSFFRENKWHSIPLPERWYPCQTTTNVKRSDVRSSYYGLFVDGCKWAEVVENKQDDLTCPSSRKHATFNTILTATIIPERWYPCQTTTNVNGLTSETVITGCLLTVRIFSRKKEWAKPLSEKQAIHMSMRVGWGKKGKESGIN</sequence>
<gene>
    <name evidence="1" type="ORF">CEXT_747801</name>
</gene>
<dbReference type="Proteomes" id="UP001054945">
    <property type="component" value="Unassembled WGS sequence"/>
</dbReference>
<evidence type="ECO:0000313" key="1">
    <source>
        <dbReference type="EMBL" id="GIY41207.1"/>
    </source>
</evidence>
<protein>
    <submittedName>
        <fullName evidence="1">Uncharacterized protein</fullName>
    </submittedName>
</protein>
<name>A0AAV4T8H3_CAEEX</name>
<accession>A0AAV4T8H3</accession>
<reference evidence="1 2" key="1">
    <citation type="submission" date="2021-06" db="EMBL/GenBank/DDBJ databases">
        <title>Caerostris extrusa draft genome.</title>
        <authorList>
            <person name="Kono N."/>
            <person name="Arakawa K."/>
        </authorList>
    </citation>
    <scope>NUCLEOTIDE SEQUENCE [LARGE SCALE GENOMIC DNA]</scope>
</reference>
<proteinExistence type="predicted"/>
<dbReference type="EMBL" id="BPLR01010699">
    <property type="protein sequence ID" value="GIY41207.1"/>
    <property type="molecule type" value="Genomic_DNA"/>
</dbReference>
<evidence type="ECO:0000313" key="2">
    <source>
        <dbReference type="Proteomes" id="UP001054945"/>
    </source>
</evidence>
<comment type="caution">
    <text evidence="1">The sequence shown here is derived from an EMBL/GenBank/DDBJ whole genome shotgun (WGS) entry which is preliminary data.</text>
</comment>
<organism evidence="1 2">
    <name type="scientific">Caerostris extrusa</name>
    <name type="common">Bark spider</name>
    <name type="synonym">Caerostris bankana</name>
    <dbReference type="NCBI Taxonomy" id="172846"/>
    <lineage>
        <taxon>Eukaryota</taxon>
        <taxon>Metazoa</taxon>
        <taxon>Ecdysozoa</taxon>
        <taxon>Arthropoda</taxon>
        <taxon>Chelicerata</taxon>
        <taxon>Arachnida</taxon>
        <taxon>Araneae</taxon>
        <taxon>Araneomorphae</taxon>
        <taxon>Entelegynae</taxon>
        <taxon>Araneoidea</taxon>
        <taxon>Araneidae</taxon>
        <taxon>Caerostris</taxon>
    </lineage>
</organism>
<keyword evidence="2" id="KW-1185">Reference proteome</keyword>
<dbReference type="AlphaFoldDB" id="A0AAV4T8H3"/>